<dbReference type="GO" id="GO:0052621">
    <property type="term" value="F:diguanylate cyclase activity"/>
    <property type="evidence" value="ECO:0007669"/>
    <property type="project" value="UniProtKB-EC"/>
</dbReference>
<keyword evidence="4" id="KW-0808">Transferase</keyword>
<name>A0ABU5SW70_9CYAN</name>
<dbReference type="SUPFAM" id="SSF55073">
    <property type="entry name" value="Nucleotide cyclase"/>
    <property type="match status" value="1"/>
</dbReference>
<dbReference type="InterPro" id="IPR000160">
    <property type="entry name" value="GGDEF_dom"/>
</dbReference>
<keyword evidence="5" id="KW-1185">Reference proteome</keyword>
<reference evidence="4 5" key="1">
    <citation type="submission" date="2023-12" db="EMBL/GenBank/DDBJ databases">
        <title>Baltic Sea Cyanobacteria.</title>
        <authorList>
            <person name="Delbaje E."/>
            <person name="Fewer D.P."/>
            <person name="Shishido T.K."/>
        </authorList>
    </citation>
    <scope>NUCLEOTIDE SEQUENCE [LARGE SCALE GENOMIC DNA]</scope>
    <source>
        <strain evidence="4 5">UHCC 0281</strain>
    </source>
</reference>
<feature type="coiled-coil region" evidence="1">
    <location>
        <begin position="129"/>
        <end position="156"/>
    </location>
</feature>
<dbReference type="Pfam" id="PF00990">
    <property type="entry name" value="GGDEF"/>
    <property type="match status" value="1"/>
</dbReference>
<dbReference type="InterPro" id="IPR029787">
    <property type="entry name" value="Nucleotide_cyclase"/>
</dbReference>
<proteinExistence type="predicted"/>
<dbReference type="CDD" id="cd01949">
    <property type="entry name" value="GGDEF"/>
    <property type="match status" value="1"/>
</dbReference>
<dbReference type="PANTHER" id="PTHR46663:SF2">
    <property type="entry name" value="GGDEF DOMAIN-CONTAINING PROTEIN"/>
    <property type="match status" value="1"/>
</dbReference>
<dbReference type="PANTHER" id="PTHR46663">
    <property type="entry name" value="DIGUANYLATE CYCLASE DGCT-RELATED"/>
    <property type="match status" value="1"/>
</dbReference>
<gene>
    <name evidence="4" type="ORF">VB739_09465</name>
</gene>
<dbReference type="RefSeq" id="WP_323356822.1">
    <property type="nucleotide sequence ID" value="NZ_JAYGHY010000027.1"/>
</dbReference>
<evidence type="ECO:0000313" key="5">
    <source>
        <dbReference type="Proteomes" id="UP001302329"/>
    </source>
</evidence>
<feature type="region of interest" description="Disordered" evidence="2">
    <location>
        <begin position="30"/>
        <end position="56"/>
    </location>
</feature>
<accession>A0ABU5SW70</accession>
<evidence type="ECO:0000259" key="3">
    <source>
        <dbReference type="PROSITE" id="PS50887"/>
    </source>
</evidence>
<dbReference type="NCBIfam" id="TIGR00254">
    <property type="entry name" value="GGDEF"/>
    <property type="match status" value="1"/>
</dbReference>
<keyword evidence="1" id="KW-0175">Coiled coil</keyword>
<dbReference type="Proteomes" id="UP001302329">
    <property type="component" value="Unassembled WGS sequence"/>
</dbReference>
<organism evidence="4 5">
    <name type="scientific">Cyanobium gracile UHCC 0281</name>
    <dbReference type="NCBI Taxonomy" id="3110309"/>
    <lineage>
        <taxon>Bacteria</taxon>
        <taxon>Bacillati</taxon>
        <taxon>Cyanobacteriota</taxon>
        <taxon>Cyanophyceae</taxon>
        <taxon>Synechococcales</taxon>
        <taxon>Prochlorococcaceae</taxon>
        <taxon>Cyanobium</taxon>
    </lineage>
</organism>
<dbReference type="EC" id="2.7.7.65" evidence="4"/>
<dbReference type="InterPro" id="IPR043128">
    <property type="entry name" value="Rev_trsase/Diguanyl_cyclase"/>
</dbReference>
<evidence type="ECO:0000256" key="1">
    <source>
        <dbReference type="SAM" id="Coils"/>
    </source>
</evidence>
<comment type="caution">
    <text evidence="4">The sequence shown here is derived from an EMBL/GenBank/DDBJ whole genome shotgun (WGS) entry which is preliminary data.</text>
</comment>
<evidence type="ECO:0000313" key="4">
    <source>
        <dbReference type="EMBL" id="MEA5442779.1"/>
    </source>
</evidence>
<feature type="compositionally biased region" description="Polar residues" evidence="2">
    <location>
        <begin position="40"/>
        <end position="56"/>
    </location>
</feature>
<keyword evidence="4" id="KW-0548">Nucleotidyltransferase</keyword>
<feature type="compositionally biased region" description="Basic and acidic residues" evidence="2">
    <location>
        <begin position="30"/>
        <end position="39"/>
    </location>
</feature>
<dbReference type="SMART" id="SM00267">
    <property type="entry name" value="GGDEF"/>
    <property type="match status" value="1"/>
</dbReference>
<dbReference type="Gene3D" id="3.30.70.270">
    <property type="match status" value="1"/>
</dbReference>
<protein>
    <submittedName>
        <fullName evidence="4">GGDEF domain-containing protein</fullName>
        <ecNumber evidence="4">2.7.7.65</ecNumber>
    </submittedName>
</protein>
<sequence>MALRRRCTLAACHIQSSLRLEKLKGVVGEDKRMTSEKASRQPSSRDSSLGSPLNQNQKIKVDVVEAATEPVAVHEVIMQAEVPAEDLRDAHSQNTATEEMVATAAAEIKLLNQSVADGVVQRTTLESDLVNSKTELDGARDDVAEARLQRDEARQGATKDPLTNVPNRSAFDQRLEHGLSQSKRHGWGLAIFSIDVDQFTSINDSYGHDLGDEVLQMVATRLTSFLREDDMVSRWGGDEFVCLLLEVGDQADVMRMAKEMVERIAEPCVLHGDVLRVRVSIGIAIFPAHGSSAEILLNKADLAMYEAKGQKDRVVLFHGPEPA</sequence>
<feature type="domain" description="GGDEF" evidence="3">
    <location>
        <begin position="187"/>
        <end position="319"/>
    </location>
</feature>
<evidence type="ECO:0000256" key="2">
    <source>
        <dbReference type="SAM" id="MobiDB-lite"/>
    </source>
</evidence>
<dbReference type="EMBL" id="JAYGHY010000027">
    <property type="protein sequence ID" value="MEA5442779.1"/>
    <property type="molecule type" value="Genomic_DNA"/>
</dbReference>
<dbReference type="InterPro" id="IPR052163">
    <property type="entry name" value="DGC-Regulatory_Protein"/>
</dbReference>
<dbReference type="PROSITE" id="PS50887">
    <property type="entry name" value="GGDEF"/>
    <property type="match status" value="1"/>
</dbReference>